<name>A0ABV2YRF3_9ACTN</name>
<comment type="caution">
    <text evidence="2">The sequence shown here is derived from an EMBL/GenBank/DDBJ whole genome shotgun (WGS) entry which is preliminary data.</text>
</comment>
<dbReference type="Gene3D" id="3.40.50.300">
    <property type="entry name" value="P-loop containing nucleotide triphosphate hydrolases"/>
    <property type="match status" value="1"/>
</dbReference>
<reference evidence="2 3" key="1">
    <citation type="submission" date="2024-06" db="EMBL/GenBank/DDBJ databases">
        <title>The Natural Products Discovery Center: Release of the First 8490 Sequenced Strains for Exploring Actinobacteria Biosynthetic Diversity.</title>
        <authorList>
            <person name="Kalkreuter E."/>
            <person name="Kautsar S.A."/>
            <person name="Yang D."/>
            <person name="Bader C.D."/>
            <person name="Teijaro C.N."/>
            <person name="Fluegel L."/>
            <person name="Davis C.M."/>
            <person name="Simpson J.R."/>
            <person name="Lauterbach L."/>
            <person name="Steele A.D."/>
            <person name="Gui C."/>
            <person name="Meng S."/>
            <person name="Li G."/>
            <person name="Viehrig K."/>
            <person name="Ye F."/>
            <person name="Su P."/>
            <person name="Kiefer A.F."/>
            <person name="Nichols A."/>
            <person name="Cepeda A.J."/>
            <person name="Yan W."/>
            <person name="Fan B."/>
            <person name="Jiang Y."/>
            <person name="Adhikari A."/>
            <person name="Zheng C.-J."/>
            <person name="Schuster L."/>
            <person name="Cowan T.M."/>
            <person name="Smanski M.J."/>
            <person name="Chevrette M.G."/>
            <person name="De Carvalho L.P.S."/>
            <person name="Shen B."/>
        </authorList>
    </citation>
    <scope>NUCLEOTIDE SEQUENCE [LARGE SCALE GENOMIC DNA]</scope>
    <source>
        <strain evidence="2 3">NPDC038104</strain>
    </source>
</reference>
<proteinExistence type="predicted"/>
<dbReference type="SUPFAM" id="SSF52540">
    <property type="entry name" value="P-loop containing nucleoside triphosphate hydrolases"/>
    <property type="match status" value="1"/>
</dbReference>
<evidence type="ECO:0000313" key="3">
    <source>
        <dbReference type="Proteomes" id="UP001550850"/>
    </source>
</evidence>
<dbReference type="InterPro" id="IPR027417">
    <property type="entry name" value="P-loop_NTPase"/>
</dbReference>
<dbReference type="RefSeq" id="WP_108955904.1">
    <property type="nucleotide sequence ID" value="NZ_BEVZ01000006.1"/>
</dbReference>
<gene>
    <name evidence="2" type="ORF">AB0E65_29455</name>
</gene>
<evidence type="ECO:0000313" key="2">
    <source>
        <dbReference type="EMBL" id="MEU3558301.1"/>
    </source>
</evidence>
<organism evidence="2 3">
    <name type="scientific">Streptomyces fragilis</name>
    <dbReference type="NCBI Taxonomy" id="67301"/>
    <lineage>
        <taxon>Bacteria</taxon>
        <taxon>Bacillati</taxon>
        <taxon>Actinomycetota</taxon>
        <taxon>Actinomycetes</taxon>
        <taxon>Kitasatosporales</taxon>
        <taxon>Streptomycetaceae</taxon>
        <taxon>Streptomyces</taxon>
    </lineage>
</organism>
<dbReference type="Pfam" id="PF13191">
    <property type="entry name" value="AAA_16"/>
    <property type="match status" value="1"/>
</dbReference>
<dbReference type="GO" id="GO:0005524">
    <property type="term" value="F:ATP binding"/>
    <property type="evidence" value="ECO:0007669"/>
    <property type="project" value="UniProtKB-KW"/>
</dbReference>
<keyword evidence="2" id="KW-0067">ATP-binding</keyword>
<keyword evidence="2" id="KW-0547">Nucleotide-binding</keyword>
<evidence type="ECO:0000259" key="1">
    <source>
        <dbReference type="Pfam" id="PF13191"/>
    </source>
</evidence>
<protein>
    <submittedName>
        <fullName evidence="2">ATP-binding protein</fullName>
    </submittedName>
</protein>
<feature type="domain" description="Orc1-like AAA ATPase" evidence="1">
    <location>
        <begin position="20"/>
        <end position="82"/>
    </location>
</feature>
<dbReference type="InterPro" id="IPR041664">
    <property type="entry name" value="AAA_16"/>
</dbReference>
<accession>A0ABV2YRF3</accession>
<sequence>MKREAKSLAERLRWARERAFVGRSAQLAVFREALAGGDGAPAVIYVHGPGGVGKSTLLRRFADESRDAGRPVVEVNGRLVDPSPAGVEAEVAGAPADAVLLVDAFEHCQGLESWLVDRFLPALSPRTLVVLAGREAPSPTWTADVAWSEILAVMPLGDLDEAEAARLLELRGVSPAVRRRVLRFAGGHPLALNLAAGIAADGNGGDWTPSPDVLTALLQQMVGDVPSPTHRLALEVAAHAMTTTEGLLRAMIGPERGAEMFTWLRRLPIADWGRQGLFLHELAGDAIDTDLRWRDPQAYEEMHRRLGHILLEQARTAPPAEAMTAIRELTYLKRYGSMGEYFQMRREGDFHEDTLRPGDHEAVRRLIARTEGPESAAVVDFWLERQPEAFWLYRDSATGEAAAFMTWLRISTPSEDELAADPILAQAWEYAGRTSPLRPGQHMLVARFFVNPAAYGEISPVQHLMQLRICADWIRSAGLAWSFLLSPFADLWDPLMRHLGHERATDMPWPNGHTYSLFACDWRTTPLSVWFDRTQPGALTEEPPAVPAAGPAAPLTRADFDTAVRAALRDWHREDDFAAGPLLRSRMVTGLPGHTPDRAADLLRELLTDVVDAMRADPRDARVHRVVATTYFHRVPNQMAAAERLGLPYSTYRRHLQRAHERLCDALWRRETSGHPVPVRAVTAGANLAAPAGVVEQ</sequence>
<dbReference type="Proteomes" id="UP001550850">
    <property type="component" value="Unassembled WGS sequence"/>
</dbReference>
<dbReference type="CDD" id="cd00009">
    <property type="entry name" value="AAA"/>
    <property type="match status" value="1"/>
</dbReference>
<keyword evidence="3" id="KW-1185">Reference proteome</keyword>
<dbReference type="EMBL" id="JBEZUR010000095">
    <property type="protein sequence ID" value="MEU3558301.1"/>
    <property type="molecule type" value="Genomic_DNA"/>
</dbReference>